<dbReference type="EMBL" id="JH598649">
    <property type="status" value="NOT_ANNOTATED_CDS"/>
    <property type="molecule type" value="Genomic_DNA"/>
</dbReference>
<dbReference type="Proteomes" id="UP000011713">
    <property type="component" value="Unassembled WGS sequence"/>
</dbReference>
<evidence type="ECO:0000313" key="2">
    <source>
        <dbReference type="Proteomes" id="UP000011713"/>
    </source>
</evidence>
<dbReference type="EnsemblProtists" id="HpaT809048">
    <property type="protein sequence ID" value="HpaP809048"/>
    <property type="gene ID" value="HpaG809048"/>
</dbReference>
<proteinExistence type="predicted"/>
<dbReference type="AlphaFoldDB" id="M4BRK8"/>
<reference evidence="2" key="1">
    <citation type="journal article" date="2010" name="Science">
        <title>Signatures of adaptation to obligate biotrophy in the Hyaloperonospora arabidopsidis genome.</title>
        <authorList>
            <person name="Baxter L."/>
            <person name="Tripathy S."/>
            <person name="Ishaque N."/>
            <person name="Boot N."/>
            <person name="Cabral A."/>
            <person name="Kemen E."/>
            <person name="Thines M."/>
            <person name="Ah-Fong A."/>
            <person name="Anderson R."/>
            <person name="Badejoko W."/>
            <person name="Bittner-Eddy P."/>
            <person name="Boore J.L."/>
            <person name="Chibucos M.C."/>
            <person name="Coates M."/>
            <person name="Dehal P."/>
            <person name="Delehaunty K."/>
            <person name="Dong S."/>
            <person name="Downton P."/>
            <person name="Dumas B."/>
            <person name="Fabro G."/>
            <person name="Fronick C."/>
            <person name="Fuerstenberg S.I."/>
            <person name="Fulton L."/>
            <person name="Gaulin E."/>
            <person name="Govers F."/>
            <person name="Hughes L."/>
            <person name="Humphray S."/>
            <person name="Jiang R.H."/>
            <person name="Judelson H."/>
            <person name="Kamoun S."/>
            <person name="Kyung K."/>
            <person name="Meijer H."/>
            <person name="Minx P."/>
            <person name="Morris P."/>
            <person name="Nelson J."/>
            <person name="Phuntumart V."/>
            <person name="Qutob D."/>
            <person name="Rehmany A."/>
            <person name="Rougon-Cardoso A."/>
            <person name="Ryden P."/>
            <person name="Torto-Alalibo T."/>
            <person name="Studholme D."/>
            <person name="Wang Y."/>
            <person name="Win J."/>
            <person name="Wood J."/>
            <person name="Clifton S.W."/>
            <person name="Rogers J."/>
            <person name="Van den Ackerveken G."/>
            <person name="Jones J.D."/>
            <person name="McDowell J.M."/>
            <person name="Beynon J."/>
            <person name="Tyler B.M."/>
        </authorList>
    </citation>
    <scope>NUCLEOTIDE SEQUENCE [LARGE SCALE GENOMIC DNA]</scope>
    <source>
        <strain evidence="2">Emoy2</strain>
    </source>
</reference>
<evidence type="ECO:0008006" key="3">
    <source>
        <dbReference type="Google" id="ProtNLM"/>
    </source>
</evidence>
<accession>M4BRK8</accession>
<evidence type="ECO:0000313" key="1">
    <source>
        <dbReference type="EnsemblProtists" id="HpaP809048"/>
    </source>
</evidence>
<reference evidence="1" key="2">
    <citation type="submission" date="2015-06" db="UniProtKB">
        <authorList>
            <consortium name="EnsemblProtists"/>
        </authorList>
    </citation>
    <scope>IDENTIFICATION</scope>
    <source>
        <strain evidence="1">Emoy2</strain>
    </source>
</reference>
<dbReference type="InParanoid" id="M4BRK8"/>
<sequence>MGEDKEERLGILLEGLGAIKGLLPQSNRQSLRNRLKGLTTAKKAFSKLGLDSKLPQNFADWKKEAVVDYFASDNFKVWSDQVLMYKNNHIMGIYLHLKTIFKKEGLAVLIEMSDPSIWSVAGAREFTRFGGR</sequence>
<organism evidence="1 2">
    <name type="scientific">Hyaloperonospora arabidopsidis (strain Emoy2)</name>
    <name type="common">Downy mildew agent</name>
    <name type="synonym">Peronospora arabidopsidis</name>
    <dbReference type="NCBI Taxonomy" id="559515"/>
    <lineage>
        <taxon>Eukaryota</taxon>
        <taxon>Sar</taxon>
        <taxon>Stramenopiles</taxon>
        <taxon>Oomycota</taxon>
        <taxon>Peronosporomycetes</taxon>
        <taxon>Peronosporales</taxon>
        <taxon>Peronosporaceae</taxon>
        <taxon>Hyaloperonospora</taxon>
    </lineage>
</organism>
<dbReference type="VEuPathDB" id="FungiDB:HpaG809048"/>
<protein>
    <recommendedName>
        <fullName evidence="3">RxLR effector candidate protein</fullName>
    </recommendedName>
</protein>
<dbReference type="HOGENOM" id="CLU_1921144_0_0_1"/>
<keyword evidence="2" id="KW-1185">Reference proteome</keyword>
<name>M4BRK8_HYAAE</name>